<dbReference type="AlphaFoldDB" id="A0A5J6MPA4"/>
<accession>A0A5J6MPA4</accession>
<name>A0A5J6MPA4_9PROT</name>
<gene>
    <name evidence="2" type="ORF">FRZ44_44720</name>
</gene>
<dbReference type="Proteomes" id="UP000326202">
    <property type="component" value="Chromosome"/>
</dbReference>
<dbReference type="SUPFAM" id="SSF53335">
    <property type="entry name" value="S-adenosyl-L-methionine-dependent methyltransferases"/>
    <property type="match status" value="1"/>
</dbReference>
<dbReference type="SUPFAM" id="SSF52540">
    <property type="entry name" value="P-loop containing nucleoside triphosphate hydrolases"/>
    <property type="match status" value="1"/>
</dbReference>
<sequence>MAEKKRNMGVAVMGPMRSGTTLVADLLTVRGRSLVLSEPNLLGAWHPTLAGAIHRLVTDFGIEVPPPPTEKPPTRIFNYFDRAILPELQGLDFWGVKYVDLFGWQQLFQRYQPRKLILCVRDLREVAISSIELAERMKLGFPGGAHMRDEAWILTRLAHSVHELLALRRLPHFVLRYEDLVEDPKVRERLADYVGLDELGTERLNLTIERDSRHSWESRKHGSGVTKKALGRFEREPPGPVRNLAERVWRLLGEYSVAFDYEVAEPKARIQGHDFSAPARPGHNPVPYMKGEEWNWWGPKQLEPSFARRRARHLASMNIPEGAVVLDLGGGLSSMITELPKGGRLILADVTERTPQTKAADLLQGKLPPKGAATFVLALEILEQVENPGRFLKNLRGYGLPVLLSYHATDDTADIDRAALDWRSHLSRSQLQRGLATVGFRVTASWAFDGRQSLLKLRPVPVPARKASAATEGAA</sequence>
<organism evidence="2 3">
    <name type="scientific">Hypericibacter terrae</name>
    <dbReference type="NCBI Taxonomy" id="2602015"/>
    <lineage>
        <taxon>Bacteria</taxon>
        <taxon>Pseudomonadati</taxon>
        <taxon>Pseudomonadota</taxon>
        <taxon>Alphaproteobacteria</taxon>
        <taxon>Rhodospirillales</taxon>
        <taxon>Dongiaceae</taxon>
        <taxon>Hypericibacter</taxon>
    </lineage>
</organism>
<keyword evidence="3" id="KW-1185">Reference proteome</keyword>
<dbReference type="RefSeq" id="WP_151179248.1">
    <property type="nucleotide sequence ID" value="NZ_CP042906.1"/>
</dbReference>
<dbReference type="KEGG" id="htq:FRZ44_44720"/>
<feature type="region of interest" description="Disordered" evidence="1">
    <location>
        <begin position="215"/>
        <end position="236"/>
    </location>
</feature>
<proteinExistence type="predicted"/>
<dbReference type="Gene3D" id="3.40.50.150">
    <property type="entry name" value="Vaccinia Virus protein VP39"/>
    <property type="match status" value="1"/>
</dbReference>
<evidence type="ECO:0000313" key="3">
    <source>
        <dbReference type="Proteomes" id="UP000326202"/>
    </source>
</evidence>
<reference evidence="2 3" key="1">
    <citation type="submission" date="2019-08" db="EMBL/GenBank/DDBJ databases">
        <title>Hyperibacter terrae gen. nov., sp. nov. and Hyperibacter viscosus sp. nov., two new members in the family Rhodospirillaceae isolated from the rhizosphere of Hypericum perforatum.</title>
        <authorList>
            <person name="Noviana Z."/>
        </authorList>
    </citation>
    <scope>NUCLEOTIDE SEQUENCE [LARGE SCALE GENOMIC DNA]</scope>
    <source>
        <strain evidence="2 3">R5913</strain>
    </source>
</reference>
<dbReference type="Gene3D" id="3.40.50.300">
    <property type="entry name" value="P-loop containing nucleotide triphosphate hydrolases"/>
    <property type="match status" value="1"/>
</dbReference>
<dbReference type="InterPro" id="IPR027417">
    <property type="entry name" value="P-loop_NTPase"/>
</dbReference>
<evidence type="ECO:0000256" key="1">
    <source>
        <dbReference type="SAM" id="MobiDB-lite"/>
    </source>
</evidence>
<protein>
    <submittedName>
        <fullName evidence="2">Uncharacterized protein</fullName>
    </submittedName>
</protein>
<dbReference type="OrthoDB" id="9806525at2"/>
<dbReference type="InterPro" id="IPR029063">
    <property type="entry name" value="SAM-dependent_MTases_sf"/>
</dbReference>
<evidence type="ECO:0000313" key="2">
    <source>
        <dbReference type="EMBL" id="QEX19159.1"/>
    </source>
</evidence>
<dbReference type="EMBL" id="CP042906">
    <property type="protein sequence ID" value="QEX19159.1"/>
    <property type="molecule type" value="Genomic_DNA"/>
</dbReference>